<name>A0AC35G7S5_9BILA</name>
<evidence type="ECO:0000313" key="1">
    <source>
        <dbReference type="Proteomes" id="UP000887580"/>
    </source>
</evidence>
<organism evidence="1 2">
    <name type="scientific">Panagrolaimus sp. PS1159</name>
    <dbReference type="NCBI Taxonomy" id="55785"/>
    <lineage>
        <taxon>Eukaryota</taxon>
        <taxon>Metazoa</taxon>
        <taxon>Ecdysozoa</taxon>
        <taxon>Nematoda</taxon>
        <taxon>Chromadorea</taxon>
        <taxon>Rhabditida</taxon>
        <taxon>Tylenchina</taxon>
        <taxon>Panagrolaimomorpha</taxon>
        <taxon>Panagrolaimoidea</taxon>
        <taxon>Panagrolaimidae</taxon>
        <taxon>Panagrolaimus</taxon>
    </lineage>
</organism>
<protein>
    <submittedName>
        <fullName evidence="2">Uncharacterized protein</fullName>
    </submittedName>
</protein>
<evidence type="ECO:0000313" key="2">
    <source>
        <dbReference type="WBParaSite" id="PS1159_v2.g24688.t1"/>
    </source>
</evidence>
<proteinExistence type="predicted"/>
<accession>A0AC35G7S5</accession>
<dbReference type="Proteomes" id="UP000887580">
    <property type="component" value="Unplaced"/>
</dbReference>
<dbReference type="WBParaSite" id="PS1159_v2.g24688.t1">
    <property type="protein sequence ID" value="PS1159_v2.g24688.t1"/>
    <property type="gene ID" value="PS1159_v2.g24688"/>
</dbReference>
<sequence>MVLYIQSETDSCNITFVLTHYNASNKLKMLNAFMQPDEFGLTKYTFLTTNHPSFTVQIPFFSQKGVVIFEETDKNCPLESISIKIPFKLYDEKEIIFIYSNYYTNKARKKACLWRFEAPEGYGLKIVIQTFNVSSQTSLRIKNTTDLLINERSVKVNFPYYNNDKYLEIYLSKGNPFFVADIEFQAYVSIVKSEEEKQKINCTIWEADNIITWTNIDENYTGYAANTQCNYNFIVRKHYVVIVNVVDLYMEEGVDFVSYNTDKDNSIIVSNKGVFVIEPYKNGTEKYVSWKENYDIFRVISNNQTILDIGRQKKIFFEIFLNSMNNNIIQVITFSSSKYKTLIISVDSVLEIKIETKIVLSDNETSVRINPIYPVFIPFEMKKPLISLNVSFKIHCVNPSAITLYNNESLAATLDNCFTESSPYTCIIKENSFVLYQEEATVSAITLSNGSKNCVFQKNIILPTNSQIIIVSAISSKNGKCLLTILLDSYYFISHLWTTSKTENVKVFVGIDQTKLLFEFNSNTVNKWKNILLMSPVFDDTNPYICKLKRNEFVAVQRFFPHNFSPYIAVQLSGK</sequence>
<reference evidence="2" key="1">
    <citation type="submission" date="2022-11" db="UniProtKB">
        <authorList>
            <consortium name="WormBaseParasite"/>
        </authorList>
    </citation>
    <scope>IDENTIFICATION</scope>
</reference>